<evidence type="ECO:0000259" key="6">
    <source>
        <dbReference type="SMART" id="SM00642"/>
    </source>
</evidence>
<dbReference type="InterPro" id="IPR006047">
    <property type="entry name" value="GH13_cat_dom"/>
</dbReference>
<dbReference type="SUPFAM" id="SSF51445">
    <property type="entry name" value="(Trans)glycosidases"/>
    <property type="match status" value="1"/>
</dbReference>
<protein>
    <recommendedName>
        <fullName evidence="4">Sucrose phosphorylase</fullName>
        <ecNumber evidence="4">2.4.1.7</ecNumber>
    </recommendedName>
    <alternativeName>
        <fullName evidence="4">Sucrose glucosyltransferase</fullName>
    </alternativeName>
</protein>
<keyword evidence="3" id="KW-0326">Glycosidase</keyword>
<dbReference type="Pfam" id="PF00128">
    <property type="entry name" value="Alpha-amylase"/>
    <property type="match status" value="1"/>
</dbReference>
<dbReference type="RefSeq" id="WP_092649588.1">
    <property type="nucleotide sequence ID" value="NZ_FOHA01000001.1"/>
</dbReference>
<keyword evidence="8" id="KW-1185">Reference proteome</keyword>
<dbReference type="AlphaFoldDB" id="A0A1H9Q3U6"/>
<feature type="binding site" evidence="5">
    <location>
        <begin position="226"/>
        <end position="228"/>
    </location>
    <ligand>
        <name>substrate</name>
    </ligand>
</feature>
<dbReference type="OrthoDB" id="9805159at2"/>
<evidence type="ECO:0000256" key="3">
    <source>
        <dbReference type="ARBA" id="ARBA00023295"/>
    </source>
</evidence>
<dbReference type="EC" id="2.4.1.7" evidence="4"/>
<dbReference type="InterPro" id="IPR016377">
    <property type="entry name" value="Sucrose_GGa_phosphorylase-rel"/>
</dbReference>
<evidence type="ECO:0000256" key="5">
    <source>
        <dbReference type="PIRSR" id="PIRSR003059-2"/>
    </source>
</evidence>
<comment type="catalytic activity">
    <reaction evidence="4">
        <text>sucrose + phosphate = D-fructose + alpha-D-glucose 1-phosphate</text>
        <dbReference type="Rhea" id="RHEA:24048"/>
        <dbReference type="ChEBI" id="CHEBI:17992"/>
        <dbReference type="ChEBI" id="CHEBI:37721"/>
        <dbReference type="ChEBI" id="CHEBI:43474"/>
        <dbReference type="ChEBI" id="CHEBI:58601"/>
        <dbReference type="EC" id="2.4.1.7"/>
    </reaction>
</comment>
<dbReference type="Proteomes" id="UP000198948">
    <property type="component" value="Unassembled WGS sequence"/>
</dbReference>
<dbReference type="GO" id="GO:0005975">
    <property type="term" value="P:carbohydrate metabolic process"/>
    <property type="evidence" value="ECO:0007669"/>
    <property type="project" value="InterPro"/>
</dbReference>
<feature type="domain" description="Glycosyl hydrolase family 13 catalytic" evidence="6">
    <location>
        <begin position="48"/>
        <end position="453"/>
    </location>
</feature>
<evidence type="ECO:0000256" key="1">
    <source>
        <dbReference type="ARBA" id="ARBA00022676"/>
    </source>
</evidence>
<name>A0A1H9Q3U6_9LACT</name>
<dbReference type="InterPro" id="IPR017853">
    <property type="entry name" value="GH"/>
</dbReference>
<dbReference type="PIRSF" id="PIRSF003059">
    <property type="entry name" value="Sucrose_phosphorylase"/>
    <property type="match status" value="1"/>
</dbReference>
<feature type="binding site" evidence="5">
    <location>
        <begin position="336"/>
        <end position="337"/>
    </location>
    <ligand>
        <name>substrate</name>
    </ligand>
</feature>
<dbReference type="CDD" id="cd11356">
    <property type="entry name" value="AmyAc_Sucrose_phosphorylase-like_1"/>
    <property type="match status" value="1"/>
</dbReference>
<feature type="binding site" evidence="5">
    <location>
        <position position="95"/>
    </location>
    <ligand>
        <name>substrate</name>
    </ligand>
</feature>
<dbReference type="Gene3D" id="3.20.20.80">
    <property type="entry name" value="Glycosidases"/>
    <property type="match status" value="1"/>
</dbReference>
<reference evidence="7 8" key="1">
    <citation type="submission" date="2016-10" db="EMBL/GenBank/DDBJ databases">
        <authorList>
            <person name="de Groot N.N."/>
        </authorList>
    </citation>
    <scope>NUCLEOTIDE SEQUENCE [LARGE SCALE GENOMIC DNA]</scope>
    <source>
        <strain evidence="7 8">DSM 13760</strain>
    </source>
</reference>
<keyword evidence="3" id="KW-0378">Hydrolase</keyword>
<gene>
    <name evidence="7" type="ORF">SAMN04488559_101330</name>
</gene>
<sequence length="559" mass="63832">MKIEEQVLEQLVKIYGHKADEMMHELSPTLEKFAKAKFPEKAAINQKNVYLIAYGDSIQKAGEVPLQTLRNTLNQVAKNLITDVHLLPMFPYTSDDGFSVVDYYEIDPTLGTWQDIALLEEDYRLMFDFVANHMSKSSEWFQKFLSREAGFEQAFIQQDEAFDATKVVRPRTSPLFHHYPTADGSLSAWTTFSEDQVDMNVQDGKMLARLTDVLLTYAQAGASSIRLDAIGFLWKESGTTSMHLKQTHEIIKLWRILLDYFSPYTQIITETNVPHKENISYFGNKDDEANMVYQFPLPPLVLNAFTKNDSQTLTKWAKDIHCVSETATYFNFLASHDGIGMRPTEGILTEEERNHLVEKVQKNGGKISYKSNPDGSQTVYELNINYAEALRNPGEDDQTAIKKMLAAHHILLSMVGVPAIYYHSLFGSKNDLAGFEKSGINRRINREKLDADKLLMALKEDHYRQEIFDGILHLIHLRQKSEHFSPYANQEVLDYGHNVFALRRQKKDSSSAIISITNVSPEPVVLQNIVGKEMILQQNLHGELQLEPYGIAWIEVENQ</sequence>
<dbReference type="SMART" id="SM00642">
    <property type="entry name" value="Aamy"/>
    <property type="match status" value="1"/>
</dbReference>
<organism evidence="7 8">
    <name type="scientific">Isobaculum melis</name>
    <dbReference type="NCBI Taxonomy" id="142588"/>
    <lineage>
        <taxon>Bacteria</taxon>
        <taxon>Bacillati</taxon>
        <taxon>Bacillota</taxon>
        <taxon>Bacilli</taxon>
        <taxon>Lactobacillales</taxon>
        <taxon>Carnobacteriaceae</taxon>
        <taxon>Isobaculum</taxon>
    </lineage>
</organism>
<evidence type="ECO:0000256" key="2">
    <source>
        <dbReference type="ARBA" id="ARBA00022679"/>
    </source>
</evidence>
<evidence type="ECO:0000313" key="8">
    <source>
        <dbReference type="Proteomes" id="UP000198948"/>
    </source>
</evidence>
<dbReference type="InterPro" id="IPR045857">
    <property type="entry name" value="O16G_dom_2"/>
</dbReference>
<dbReference type="GO" id="GO:0009018">
    <property type="term" value="F:sucrose phosphorylase activity"/>
    <property type="evidence" value="ECO:0007669"/>
    <property type="project" value="UniProtKB-EC"/>
</dbReference>
<accession>A0A1H9Q3U6</accession>
<keyword evidence="1 4" id="KW-0328">Glycosyltransferase</keyword>
<dbReference type="PANTHER" id="PTHR10357">
    <property type="entry name" value="ALPHA-AMYLASE FAMILY MEMBER"/>
    <property type="match status" value="1"/>
</dbReference>
<dbReference type="STRING" id="142588.SAMN04488559_101330"/>
<comment type="similarity">
    <text evidence="4">Belongs to the glycosyl hydrolase 13 family. Sucrose phosphorylase subfamily.</text>
</comment>
<dbReference type="PANTHER" id="PTHR10357:SF214">
    <property type="entry name" value="GLUCOSYLGLYCERATE PHOSPHORYLASE"/>
    <property type="match status" value="1"/>
</dbReference>
<feature type="binding site" evidence="5">
    <location>
        <position position="133"/>
    </location>
    <ligand>
        <name>substrate</name>
    </ligand>
</feature>
<dbReference type="InterPro" id="IPR033746">
    <property type="entry name" value="GGa_phosphorylase"/>
</dbReference>
<evidence type="ECO:0000313" key="7">
    <source>
        <dbReference type="EMBL" id="SER55110.1"/>
    </source>
</evidence>
<feature type="binding site" evidence="5">
    <location>
        <position position="442"/>
    </location>
    <ligand>
        <name>substrate</name>
    </ligand>
</feature>
<dbReference type="Gene3D" id="3.90.400.10">
    <property type="entry name" value="Oligo-1,6-glucosidase, Domain 2"/>
    <property type="match status" value="1"/>
</dbReference>
<dbReference type="GO" id="GO:0016798">
    <property type="term" value="F:hydrolase activity, acting on glycosyl bonds"/>
    <property type="evidence" value="ECO:0007669"/>
    <property type="project" value="UniProtKB-KW"/>
</dbReference>
<keyword evidence="2 4" id="KW-0808">Transferase</keyword>
<proteinExistence type="inferred from homology"/>
<dbReference type="EMBL" id="FOHA01000001">
    <property type="protein sequence ID" value="SER55110.1"/>
    <property type="molecule type" value="Genomic_DNA"/>
</dbReference>
<evidence type="ECO:0000256" key="4">
    <source>
        <dbReference type="PIRNR" id="PIRNR003059"/>
    </source>
</evidence>